<dbReference type="Pfam" id="PF03358">
    <property type="entry name" value="FMN_red"/>
    <property type="match status" value="1"/>
</dbReference>
<dbReference type="Proteomes" id="UP000012429">
    <property type="component" value="Unassembled WGS sequence"/>
</dbReference>
<accession>N6UYC5</accession>
<sequence>MVIMNILALSGNVKRPSRTASLVKVAADRLRQRVGGHVQCIELVDAAPVLFRALRADQLDTEGRAVIAAVEGADIIIAGSPVYRASYSGALKHLFDLVDHRALTGKRVVLAATGGTPLHGLMLEHQLRPLFGFFNALTVPTSIYALEADFTDHELRNPAVLERVDRAVEEVSEITPALDIGAIAASAKHSGLAA</sequence>
<name>N6UYC5_9HYPH</name>
<evidence type="ECO:0000256" key="1">
    <source>
        <dbReference type="ARBA" id="ARBA00005990"/>
    </source>
</evidence>
<evidence type="ECO:0000313" key="6">
    <source>
        <dbReference type="EMBL" id="ENN86655.1"/>
    </source>
</evidence>
<dbReference type="PATRIC" id="fig|363754.4.peg.3637"/>
<keyword evidence="2" id="KW-0285">Flavoprotein</keyword>
<evidence type="ECO:0000256" key="2">
    <source>
        <dbReference type="ARBA" id="ARBA00022630"/>
    </source>
</evidence>
<comment type="similarity">
    <text evidence="1">Belongs to the SsuE family.</text>
</comment>
<dbReference type="Gene3D" id="3.40.50.360">
    <property type="match status" value="1"/>
</dbReference>
<organism evidence="6 7">
    <name type="scientific">Rhizobium freirei PRF 81</name>
    <dbReference type="NCBI Taxonomy" id="363754"/>
    <lineage>
        <taxon>Bacteria</taxon>
        <taxon>Pseudomonadati</taxon>
        <taxon>Pseudomonadota</taxon>
        <taxon>Alphaproteobacteria</taxon>
        <taxon>Hyphomicrobiales</taxon>
        <taxon>Rhizobiaceae</taxon>
        <taxon>Rhizobium/Agrobacterium group</taxon>
        <taxon>Rhizobium</taxon>
    </lineage>
</organism>
<feature type="domain" description="NADPH-dependent FMN reductase-like" evidence="5">
    <location>
        <begin position="4"/>
        <end position="148"/>
    </location>
</feature>
<evidence type="ECO:0000256" key="4">
    <source>
        <dbReference type="ARBA" id="ARBA00023002"/>
    </source>
</evidence>
<dbReference type="AlphaFoldDB" id="N6UYC5"/>
<keyword evidence="3" id="KW-0288">FMN</keyword>
<dbReference type="InterPro" id="IPR019912">
    <property type="entry name" value="FMN_Rdtase_MsuE-like"/>
</dbReference>
<comment type="caution">
    <text evidence="6">The sequence shown here is derived from an EMBL/GenBank/DDBJ whole genome shotgun (WGS) entry which is preliminary data.</text>
</comment>
<dbReference type="PANTHER" id="PTHR43408:SF2">
    <property type="entry name" value="FMN REDUCTASE (NADPH)"/>
    <property type="match status" value="1"/>
</dbReference>
<dbReference type="STRING" id="363754.RHSP_83523"/>
<dbReference type="GO" id="GO:0016491">
    <property type="term" value="F:oxidoreductase activity"/>
    <property type="evidence" value="ECO:0007669"/>
    <property type="project" value="UniProtKB-KW"/>
</dbReference>
<dbReference type="InterPro" id="IPR029039">
    <property type="entry name" value="Flavoprotein-like_sf"/>
</dbReference>
<dbReference type="SUPFAM" id="SSF52218">
    <property type="entry name" value="Flavoproteins"/>
    <property type="match status" value="1"/>
</dbReference>
<evidence type="ECO:0000259" key="5">
    <source>
        <dbReference type="Pfam" id="PF03358"/>
    </source>
</evidence>
<keyword evidence="7" id="KW-1185">Reference proteome</keyword>
<protein>
    <submittedName>
        <fullName evidence="6">NADPH-dependent FMN reductase</fullName>
    </submittedName>
</protein>
<dbReference type="EMBL" id="AQHN01000065">
    <property type="protein sequence ID" value="ENN86655.1"/>
    <property type="molecule type" value="Genomic_DNA"/>
</dbReference>
<dbReference type="PANTHER" id="PTHR43408">
    <property type="entry name" value="FMN REDUCTASE (NADPH)"/>
    <property type="match status" value="1"/>
</dbReference>
<dbReference type="InterPro" id="IPR051814">
    <property type="entry name" value="NAD(P)H-dep_FMN_reductase"/>
</dbReference>
<dbReference type="NCBIfam" id="TIGR03566">
    <property type="entry name" value="FMN_reduc_MsuE"/>
    <property type="match status" value="1"/>
</dbReference>
<reference evidence="6 7" key="1">
    <citation type="journal article" date="2012" name="BMC Genomics">
        <title>Genomic basis of broad host range and environmental adaptability of Rhizobium tropici CIAT 899 and Rhizobium sp. PRF 81 which are used in inoculants for common bean (Phaseolus vulgaris L.).</title>
        <authorList>
            <person name="Ormeno-Orrillo E."/>
            <person name="Menna P."/>
            <person name="Almeida L.G."/>
            <person name="Ollero F.J."/>
            <person name="Nicolas M.F."/>
            <person name="Pains Rodrigues E."/>
            <person name="Shigueyoshi Nakatani A."/>
            <person name="Silva Batista J.S."/>
            <person name="Oliveira Chueire L.M."/>
            <person name="Souza R.C."/>
            <person name="Ribeiro Vasconcelos A.T."/>
            <person name="Megias M."/>
            <person name="Hungria M."/>
            <person name="Martinez-Romero E."/>
        </authorList>
    </citation>
    <scope>NUCLEOTIDE SEQUENCE [LARGE SCALE GENOMIC DNA]</scope>
    <source>
        <strain evidence="6 7">PRF 81</strain>
    </source>
</reference>
<keyword evidence="4" id="KW-0560">Oxidoreductase</keyword>
<evidence type="ECO:0000256" key="3">
    <source>
        <dbReference type="ARBA" id="ARBA00022643"/>
    </source>
</evidence>
<evidence type="ECO:0000313" key="7">
    <source>
        <dbReference type="Proteomes" id="UP000012429"/>
    </source>
</evidence>
<dbReference type="InterPro" id="IPR005025">
    <property type="entry name" value="FMN_Rdtase-like_dom"/>
</dbReference>
<proteinExistence type="inferred from homology"/>
<gene>
    <name evidence="6" type="ORF">RHSP_83523</name>
</gene>